<keyword evidence="2" id="KW-0472">Membrane</keyword>
<evidence type="ECO:0000256" key="2">
    <source>
        <dbReference type="SAM" id="Phobius"/>
    </source>
</evidence>
<dbReference type="PANTHER" id="PTHR28003">
    <property type="entry name" value="NUCLEOPORIN POM34"/>
    <property type="match status" value="1"/>
</dbReference>
<dbReference type="GO" id="GO:0005640">
    <property type="term" value="C:nuclear outer membrane"/>
    <property type="evidence" value="ECO:0007669"/>
    <property type="project" value="TreeGrafter"/>
</dbReference>
<dbReference type="AlphaFoldDB" id="A0AAN6MQN3"/>
<evidence type="ECO:0000313" key="3">
    <source>
        <dbReference type="EMBL" id="KAK3905320.1"/>
    </source>
</evidence>
<evidence type="ECO:0000313" key="4">
    <source>
        <dbReference type="Proteomes" id="UP001303889"/>
    </source>
</evidence>
<feature type="compositionally biased region" description="Polar residues" evidence="1">
    <location>
        <begin position="227"/>
        <end position="240"/>
    </location>
</feature>
<dbReference type="GO" id="GO:0030474">
    <property type="term" value="P:spindle pole body duplication"/>
    <property type="evidence" value="ECO:0007669"/>
    <property type="project" value="TreeGrafter"/>
</dbReference>
<sequence length="282" mass="29313">MSSLSQAQVASTPVRQIATAGPAAANSPGNWKHPRLAEIARRQSKNTFSERNIRQVIYNAAALVAIGLVRQVVVPLVPSWLIPPSIQLYTPYLHLSLLLIPLLNILLALLPLVRPKDDLADIPLTPSQRKLLGLVPTSSRPGTPDSAYSTPPRYSRTPSLAGSPASIKSYASSPLAGAGSPASGQYSSPRFNSASPSKLAPGGQYSPSPVSPLLHKAVNGGARRGSFGSTSPLGASTGSSVFGGDGPSTPTPAAGKRSSVSLNNKWLYEKGRRGSGSGWGHS</sequence>
<dbReference type="GO" id="GO:0070762">
    <property type="term" value="C:nuclear pore transmembrane ring"/>
    <property type="evidence" value="ECO:0007669"/>
    <property type="project" value="TreeGrafter"/>
</dbReference>
<accession>A0AAN6MQN3</accession>
<dbReference type="GO" id="GO:0006606">
    <property type="term" value="P:protein import into nucleus"/>
    <property type="evidence" value="ECO:0007669"/>
    <property type="project" value="TreeGrafter"/>
</dbReference>
<feature type="compositionally biased region" description="Polar residues" evidence="1">
    <location>
        <begin position="185"/>
        <end position="196"/>
    </location>
</feature>
<feature type="transmembrane region" description="Helical" evidence="2">
    <location>
        <begin position="56"/>
        <end position="73"/>
    </location>
</feature>
<name>A0AAN6MQN3_9PEZI</name>
<dbReference type="Pfam" id="PF08058">
    <property type="entry name" value="NPCC"/>
    <property type="match status" value="1"/>
</dbReference>
<feature type="region of interest" description="Disordered" evidence="1">
    <location>
        <begin position="133"/>
        <end position="162"/>
    </location>
</feature>
<dbReference type="Proteomes" id="UP001303889">
    <property type="component" value="Unassembled WGS sequence"/>
</dbReference>
<keyword evidence="2" id="KW-1133">Transmembrane helix</keyword>
<dbReference type="EMBL" id="MU855362">
    <property type="protein sequence ID" value="KAK3905320.1"/>
    <property type="molecule type" value="Genomic_DNA"/>
</dbReference>
<evidence type="ECO:0000256" key="1">
    <source>
        <dbReference type="SAM" id="MobiDB-lite"/>
    </source>
</evidence>
<proteinExistence type="predicted"/>
<dbReference type="PANTHER" id="PTHR28003:SF1">
    <property type="entry name" value="NUCLEOPORIN POM34"/>
    <property type="match status" value="1"/>
</dbReference>
<dbReference type="InterPro" id="IPR012578">
    <property type="entry name" value="Nucl_pore_cmplx"/>
</dbReference>
<feature type="transmembrane region" description="Helical" evidence="2">
    <location>
        <begin position="93"/>
        <end position="113"/>
    </location>
</feature>
<feature type="compositionally biased region" description="Polar residues" evidence="1">
    <location>
        <begin position="136"/>
        <end position="149"/>
    </location>
</feature>
<protein>
    <submittedName>
        <fullName evidence="3">Nuclear pore complex component-domain-containing protein</fullName>
    </submittedName>
</protein>
<reference evidence="3" key="2">
    <citation type="submission" date="2023-05" db="EMBL/GenBank/DDBJ databases">
        <authorList>
            <consortium name="Lawrence Berkeley National Laboratory"/>
            <person name="Steindorff A."/>
            <person name="Hensen N."/>
            <person name="Bonometti L."/>
            <person name="Westerberg I."/>
            <person name="Brannstrom I.O."/>
            <person name="Guillou S."/>
            <person name="Cros-Aarteil S."/>
            <person name="Calhoun S."/>
            <person name="Haridas S."/>
            <person name="Kuo A."/>
            <person name="Mondo S."/>
            <person name="Pangilinan J."/>
            <person name="Riley R."/>
            <person name="Labutti K."/>
            <person name="Andreopoulos B."/>
            <person name="Lipzen A."/>
            <person name="Chen C."/>
            <person name="Yanf M."/>
            <person name="Daum C."/>
            <person name="Ng V."/>
            <person name="Clum A."/>
            <person name="Ohm R."/>
            <person name="Martin F."/>
            <person name="Silar P."/>
            <person name="Natvig D."/>
            <person name="Lalanne C."/>
            <person name="Gautier V."/>
            <person name="Ament-Velasquez S.L."/>
            <person name="Kruys A."/>
            <person name="Hutchinson M.I."/>
            <person name="Powell A.J."/>
            <person name="Barry K."/>
            <person name="Miller A.N."/>
            <person name="Grigoriev I.V."/>
            <person name="Debuchy R."/>
            <person name="Gladieux P."/>
            <person name="Thoren M.H."/>
            <person name="Johannesson H."/>
        </authorList>
    </citation>
    <scope>NUCLEOTIDE SEQUENCE</scope>
    <source>
        <strain evidence="3">CBS 103.79</strain>
    </source>
</reference>
<comment type="caution">
    <text evidence="3">The sequence shown here is derived from an EMBL/GenBank/DDBJ whole genome shotgun (WGS) entry which is preliminary data.</text>
</comment>
<organism evidence="3 4">
    <name type="scientific">Staphylotrichum tortipilum</name>
    <dbReference type="NCBI Taxonomy" id="2831512"/>
    <lineage>
        <taxon>Eukaryota</taxon>
        <taxon>Fungi</taxon>
        <taxon>Dikarya</taxon>
        <taxon>Ascomycota</taxon>
        <taxon>Pezizomycotina</taxon>
        <taxon>Sordariomycetes</taxon>
        <taxon>Sordariomycetidae</taxon>
        <taxon>Sordariales</taxon>
        <taxon>Chaetomiaceae</taxon>
        <taxon>Staphylotrichum</taxon>
    </lineage>
</organism>
<gene>
    <name evidence="3" type="ORF">C8A05DRAFT_41709</name>
</gene>
<reference evidence="3" key="1">
    <citation type="journal article" date="2023" name="Mol. Phylogenet. Evol.">
        <title>Genome-scale phylogeny and comparative genomics of the fungal order Sordariales.</title>
        <authorList>
            <person name="Hensen N."/>
            <person name="Bonometti L."/>
            <person name="Westerberg I."/>
            <person name="Brannstrom I.O."/>
            <person name="Guillou S."/>
            <person name="Cros-Aarteil S."/>
            <person name="Calhoun S."/>
            <person name="Haridas S."/>
            <person name="Kuo A."/>
            <person name="Mondo S."/>
            <person name="Pangilinan J."/>
            <person name="Riley R."/>
            <person name="LaButti K."/>
            <person name="Andreopoulos B."/>
            <person name="Lipzen A."/>
            <person name="Chen C."/>
            <person name="Yan M."/>
            <person name="Daum C."/>
            <person name="Ng V."/>
            <person name="Clum A."/>
            <person name="Steindorff A."/>
            <person name="Ohm R.A."/>
            <person name="Martin F."/>
            <person name="Silar P."/>
            <person name="Natvig D.O."/>
            <person name="Lalanne C."/>
            <person name="Gautier V."/>
            <person name="Ament-Velasquez S.L."/>
            <person name="Kruys A."/>
            <person name="Hutchinson M.I."/>
            <person name="Powell A.J."/>
            <person name="Barry K."/>
            <person name="Miller A.N."/>
            <person name="Grigoriev I.V."/>
            <person name="Debuchy R."/>
            <person name="Gladieux P."/>
            <person name="Hiltunen Thoren M."/>
            <person name="Johannesson H."/>
        </authorList>
    </citation>
    <scope>NUCLEOTIDE SEQUENCE</scope>
    <source>
        <strain evidence="3">CBS 103.79</strain>
    </source>
</reference>
<keyword evidence="2" id="KW-0812">Transmembrane</keyword>
<keyword evidence="4" id="KW-1185">Reference proteome</keyword>
<feature type="region of interest" description="Disordered" evidence="1">
    <location>
        <begin position="178"/>
        <end position="282"/>
    </location>
</feature>